<proteinExistence type="predicted"/>
<dbReference type="InterPro" id="IPR044861">
    <property type="entry name" value="IPNS-like_FE2OG_OXY"/>
</dbReference>
<protein>
    <recommendedName>
        <fullName evidence="1">Isopenicillin N synthase-like Fe(2+) 2OG dioxygenase domain-containing protein</fullName>
    </recommendedName>
</protein>
<evidence type="ECO:0000313" key="3">
    <source>
        <dbReference type="Proteomes" id="UP001234989"/>
    </source>
</evidence>
<evidence type="ECO:0000313" key="2">
    <source>
        <dbReference type="EMBL" id="WMV37671.1"/>
    </source>
</evidence>
<sequence length="103" mass="11844">MLETRAHLSNRYDPTSLTVLHQDCVSKLHVFVDNEWYSISPNFHSFVVNIGDTIMALSNGRYESCLQRVVINNKNPRKSLAFFLYSDKGKVVMPIHMAYPLIV</sequence>
<evidence type="ECO:0000259" key="1">
    <source>
        <dbReference type="Pfam" id="PF03171"/>
    </source>
</evidence>
<keyword evidence="3" id="KW-1185">Reference proteome</keyword>
<name>A0AAF0U1S1_SOLVR</name>
<dbReference type="Proteomes" id="UP001234989">
    <property type="component" value="Chromosome 7"/>
</dbReference>
<accession>A0AAF0U1S1</accession>
<dbReference type="Gene3D" id="2.60.120.330">
    <property type="entry name" value="B-lactam Antibiotic, Isopenicillin N Synthase, Chain"/>
    <property type="match status" value="1"/>
</dbReference>
<dbReference type="InterPro" id="IPR027443">
    <property type="entry name" value="IPNS-like_sf"/>
</dbReference>
<reference evidence="2" key="1">
    <citation type="submission" date="2023-08" db="EMBL/GenBank/DDBJ databases">
        <title>A de novo genome assembly of Solanum verrucosum Schlechtendal, a Mexican diploid species geographically isolated from the other diploid A-genome species in potato relatives.</title>
        <authorList>
            <person name="Hosaka K."/>
        </authorList>
    </citation>
    <scope>NUCLEOTIDE SEQUENCE</scope>
    <source>
        <tissue evidence="2">Young leaves</tissue>
    </source>
</reference>
<organism evidence="2 3">
    <name type="scientific">Solanum verrucosum</name>
    <dbReference type="NCBI Taxonomy" id="315347"/>
    <lineage>
        <taxon>Eukaryota</taxon>
        <taxon>Viridiplantae</taxon>
        <taxon>Streptophyta</taxon>
        <taxon>Embryophyta</taxon>
        <taxon>Tracheophyta</taxon>
        <taxon>Spermatophyta</taxon>
        <taxon>Magnoliopsida</taxon>
        <taxon>eudicotyledons</taxon>
        <taxon>Gunneridae</taxon>
        <taxon>Pentapetalae</taxon>
        <taxon>asterids</taxon>
        <taxon>lamiids</taxon>
        <taxon>Solanales</taxon>
        <taxon>Solanaceae</taxon>
        <taxon>Solanoideae</taxon>
        <taxon>Solaneae</taxon>
        <taxon>Solanum</taxon>
    </lineage>
</organism>
<dbReference type="Pfam" id="PF03171">
    <property type="entry name" value="2OG-FeII_Oxy"/>
    <property type="match status" value="1"/>
</dbReference>
<gene>
    <name evidence="2" type="ORF">MTR67_031056</name>
</gene>
<dbReference type="InterPro" id="IPR050231">
    <property type="entry name" value="Iron_ascorbate_oxido_reductase"/>
</dbReference>
<dbReference type="AlphaFoldDB" id="A0AAF0U1S1"/>
<dbReference type="PANTHER" id="PTHR47990">
    <property type="entry name" value="2-OXOGLUTARATE (2OG) AND FE(II)-DEPENDENT OXYGENASE SUPERFAMILY PROTEIN-RELATED"/>
    <property type="match status" value="1"/>
</dbReference>
<dbReference type="SUPFAM" id="SSF51197">
    <property type="entry name" value="Clavaminate synthase-like"/>
    <property type="match status" value="1"/>
</dbReference>
<dbReference type="EMBL" id="CP133618">
    <property type="protein sequence ID" value="WMV37671.1"/>
    <property type="molecule type" value="Genomic_DNA"/>
</dbReference>
<feature type="domain" description="Isopenicillin N synthase-like Fe(2+) 2OG dioxygenase" evidence="1">
    <location>
        <begin position="9"/>
        <end position="84"/>
    </location>
</feature>